<evidence type="ECO:0000259" key="4">
    <source>
        <dbReference type="Pfam" id="PF05726"/>
    </source>
</evidence>
<dbReference type="InterPro" id="IPR008778">
    <property type="entry name" value="Pirin_C_dom"/>
</dbReference>
<evidence type="ECO:0000259" key="3">
    <source>
        <dbReference type="Pfam" id="PF02678"/>
    </source>
</evidence>
<dbReference type="PANTHER" id="PTHR13903:SF8">
    <property type="entry name" value="PIRIN"/>
    <property type="match status" value="1"/>
</dbReference>
<dbReference type="PANTHER" id="PTHR13903">
    <property type="entry name" value="PIRIN-RELATED"/>
    <property type="match status" value="1"/>
</dbReference>
<feature type="domain" description="Pirin C-terminal" evidence="4">
    <location>
        <begin position="188"/>
        <end position="286"/>
    </location>
</feature>
<dbReference type="InterPro" id="IPR014710">
    <property type="entry name" value="RmlC-like_jellyroll"/>
</dbReference>
<keyword evidence="6" id="KW-1185">Reference proteome</keyword>
<evidence type="ECO:0000256" key="2">
    <source>
        <dbReference type="RuleBase" id="RU003457"/>
    </source>
</evidence>
<sequence length="309" mass="33105">MNPNASTSPQDPLPVETVVVPHASDLGGGFKVMRALPSVQRRMVGPFVFLDQMGPVELAAGSGLDVRPHPHIGLATVTYLFDGEILHRDSLGSVQPIRPGELNWMTAGRGIVHSERTPPELRPSGPRLAGLQAWVALPARDEESEPAFAHHGAAELPVIDAPGLSVRLIAGEAFGARSPVATCSPLFYADVTLAPPARLQVPSEHVERAAYIVAGSIAIDGVAYSAGQLLVLRRGAEVVITASSATRLMLLCGEPLDGPRHVWWNFVSSSRERIEQAKADWRAGRFAPVPGETEFIPLPDNHPPPVRYP</sequence>
<dbReference type="Gene3D" id="2.60.120.10">
    <property type="entry name" value="Jelly Rolls"/>
    <property type="match status" value="2"/>
</dbReference>
<dbReference type="InterPro" id="IPR003829">
    <property type="entry name" value="Pirin_N_dom"/>
</dbReference>
<dbReference type="Proteomes" id="UP000633943">
    <property type="component" value="Unassembled WGS sequence"/>
</dbReference>
<dbReference type="EMBL" id="WTVP01000011">
    <property type="protein sequence ID" value="NMG15113.1"/>
    <property type="molecule type" value="Genomic_DNA"/>
</dbReference>
<feature type="domain" description="Pirin N-terminal" evidence="3">
    <location>
        <begin position="30"/>
        <end position="135"/>
    </location>
</feature>
<dbReference type="CDD" id="cd02909">
    <property type="entry name" value="cupin_pirin_N"/>
    <property type="match status" value="1"/>
</dbReference>
<dbReference type="Pfam" id="PF05726">
    <property type="entry name" value="Pirin_C"/>
    <property type="match status" value="1"/>
</dbReference>
<gene>
    <name evidence="5" type="ORF">GPA24_06045</name>
</gene>
<name>A0ABX1NT95_9RHOO</name>
<evidence type="ECO:0000313" key="6">
    <source>
        <dbReference type="Proteomes" id="UP000633943"/>
    </source>
</evidence>
<organism evidence="5 6">
    <name type="scientific">Aromatoleum bremense</name>
    <dbReference type="NCBI Taxonomy" id="76115"/>
    <lineage>
        <taxon>Bacteria</taxon>
        <taxon>Pseudomonadati</taxon>
        <taxon>Pseudomonadota</taxon>
        <taxon>Betaproteobacteria</taxon>
        <taxon>Rhodocyclales</taxon>
        <taxon>Rhodocyclaceae</taxon>
        <taxon>Aromatoleum</taxon>
    </lineage>
</organism>
<evidence type="ECO:0008006" key="7">
    <source>
        <dbReference type="Google" id="ProtNLM"/>
    </source>
</evidence>
<dbReference type="InterPro" id="IPR012093">
    <property type="entry name" value="Pirin"/>
</dbReference>
<evidence type="ECO:0000256" key="1">
    <source>
        <dbReference type="ARBA" id="ARBA00008416"/>
    </source>
</evidence>
<comment type="caution">
    <text evidence="5">The sequence shown here is derived from an EMBL/GenBank/DDBJ whole genome shotgun (WGS) entry which is preliminary data.</text>
</comment>
<dbReference type="RefSeq" id="WP_169201820.1">
    <property type="nucleotide sequence ID" value="NZ_CP059467.1"/>
</dbReference>
<comment type="similarity">
    <text evidence="1 2">Belongs to the pirin family.</text>
</comment>
<dbReference type="CDD" id="cd02247">
    <property type="entry name" value="cupin_pirin_C"/>
    <property type="match status" value="1"/>
</dbReference>
<protein>
    <recommendedName>
        <fullName evidence="7">Pirin family protein</fullName>
    </recommendedName>
</protein>
<reference evidence="5 6" key="1">
    <citation type="submission" date="2019-12" db="EMBL/GenBank/DDBJ databases">
        <title>Comparative genomics gives insights into the taxonomy of the Azoarcus-Aromatoleum group and reveals separate origins of nif in the plant-associated Azoarcus and non-plant-associated Aromatoleum sub-groups.</title>
        <authorList>
            <person name="Lafos M."/>
            <person name="Maluk M."/>
            <person name="Batista M."/>
            <person name="Junghare M."/>
            <person name="Carmona M."/>
            <person name="Faoro H."/>
            <person name="Cruz L.M."/>
            <person name="Battistoni F."/>
            <person name="De Souza E."/>
            <person name="Pedrosa F."/>
            <person name="Chen W.-M."/>
            <person name="Poole P.S."/>
            <person name="Dixon R.A."/>
            <person name="James E.K."/>
        </authorList>
    </citation>
    <scope>NUCLEOTIDE SEQUENCE [LARGE SCALE GENOMIC DNA]</scope>
    <source>
        <strain evidence="5 6">PbN1</strain>
    </source>
</reference>
<evidence type="ECO:0000313" key="5">
    <source>
        <dbReference type="EMBL" id="NMG15113.1"/>
    </source>
</evidence>
<dbReference type="Pfam" id="PF02678">
    <property type="entry name" value="Pirin"/>
    <property type="match status" value="1"/>
</dbReference>
<accession>A0ABX1NT95</accession>
<dbReference type="InterPro" id="IPR011051">
    <property type="entry name" value="RmlC_Cupin_sf"/>
</dbReference>
<dbReference type="PIRSF" id="PIRSF006232">
    <property type="entry name" value="Pirin"/>
    <property type="match status" value="1"/>
</dbReference>
<dbReference type="SUPFAM" id="SSF51182">
    <property type="entry name" value="RmlC-like cupins"/>
    <property type="match status" value="1"/>
</dbReference>
<proteinExistence type="inferred from homology"/>